<sequence length="549" mass="61080">MNNWKTLSRTSVGIMITALLVVGCNTSSTAPEEPADGNAGTGAAEQTNEKAPEAAEEVGYPDEITYWVQLNANVAATMKDYGEIAAYKKVAELTGTKVTFQHPPVGQEKDQFNLMIASGELPDVIEYPWAAAPKGADSLIKEGRILRLNELIAEHAPNLTKILDENPDYRKMVTTDEGNIYVMPFIMGDPSLSVVHGPIVREDWLKKLGLEQPTTIAEWEAMLTAFRDGDPNGNGQKDEIPFLFNINDIDLDHLFVGAWGITQDFYQENGTVKYGPIQPEFKEYLATLAKWYKDGLIDPDFATTDGKLKDAKVTGNQLGAFTGYPGSSIGRYIDLMKENPEFSLVGPVYPALEEGGYAMGNYSYPFSGIGAAVSATADNPEQIVKWLDYKYSEEGHFLFNFGIEGESYTMVDGYPTYTDVILKNPDGLPITQAMAKYFTANWSGPFIQDKRYMEQYYQLDQQKQANQNWSQADHSKHLPPLTLTADESSKTASIMNDVKTYRDEMINRFIMGAEPIDNFDKFVSTIENMGIQEAIAARQAALERYNARK</sequence>
<feature type="chain" id="PRO_5039531074" evidence="3">
    <location>
        <begin position="31"/>
        <end position="549"/>
    </location>
</feature>
<evidence type="ECO:0000256" key="3">
    <source>
        <dbReference type="SAM" id="SignalP"/>
    </source>
</evidence>
<dbReference type="PROSITE" id="PS00923">
    <property type="entry name" value="ASP_GLU_RACEMASE_1"/>
    <property type="match status" value="1"/>
</dbReference>
<dbReference type="Proteomes" id="UP000309676">
    <property type="component" value="Unassembled WGS sequence"/>
</dbReference>
<dbReference type="PANTHER" id="PTHR43649">
    <property type="entry name" value="ARABINOSE-BINDING PROTEIN-RELATED"/>
    <property type="match status" value="1"/>
</dbReference>
<evidence type="ECO:0000313" key="5">
    <source>
        <dbReference type="Proteomes" id="UP000309676"/>
    </source>
</evidence>
<feature type="signal peptide" evidence="3">
    <location>
        <begin position="1"/>
        <end position="30"/>
    </location>
</feature>
<keyword evidence="1 3" id="KW-0732">Signal</keyword>
<keyword evidence="5" id="KW-1185">Reference proteome</keyword>
<accession>A0A5R9G9F8</accession>
<gene>
    <name evidence="4" type="ORF">FE782_13860</name>
</gene>
<evidence type="ECO:0000256" key="1">
    <source>
        <dbReference type="ARBA" id="ARBA00022729"/>
    </source>
</evidence>
<dbReference type="AlphaFoldDB" id="A0A5R9G9F8"/>
<dbReference type="InterPro" id="IPR018187">
    <property type="entry name" value="Asp/Glu_racemase_AS_1"/>
</dbReference>
<feature type="region of interest" description="Disordered" evidence="2">
    <location>
        <begin position="27"/>
        <end position="56"/>
    </location>
</feature>
<evidence type="ECO:0000256" key="2">
    <source>
        <dbReference type="SAM" id="MobiDB-lite"/>
    </source>
</evidence>
<evidence type="ECO:0000313" key="4">
    <source>
        <dbReference type="EMBL" id="TLS51719.1"/>
    </source>
</evidence>
<dbReference type="Gene3D" id="3.40.190.10">
    <property type="entry name" value="Periplasmic binding protein-like II"/>
    <property type="match status" value="2"/>
</dbReference>
<protein>
    <submittedName>
        <fullName evidence="4">Extracellular solute-binding protein</fullName>
    </submittedName>
</protein>
<comment type="caution">
    <text evidence="4">The sequence shown here is derived from an EMBL/GenBank/DDBJ whole genome shotgun (WGS) entry which is preliminary data.</text>
</comment>
<dbReference type="PANTHER" id="PTHR43649:SF33">
    <property type="entry name" value="POLYGALACTURONAN_RHAMNOGALACTURONAN-BINDING PROTEIN YTCQ"/>
    <property type="match status" value="1"/>
</dbReference>
<dbReference type="PROSITE" id="PS51257">
    <property type="entry name" value="PROKAR_LIPOPROTEIN"/>
    <property type="match status" value="1"/>
</dbReference>
<organism evidence="4 5">
    <name type="scientific">Paenibacillus antri</name>
    <dbReference type="NCBI Taxonomy" id="2582848"/>
    <lineage>
        <taxon>Bacteria</taxon>
        <taxon>Bacillati</taxon>
        <taxon>Bacillota</taxon>
        <taxon>Bacilli</taxon>
        <taxon>Bacillales</taxon>
        <taxon>Paenibacillaceae</taxon>
        <taxon>Paenibacillus</taxon>
    </lineage>
</organism>
<reference evidence="4 5" key="1">
    <citation type="submission" date="2019-05" db="EMBL/GenBank/DDBJ databases">
        <authorList>
            <person name="Narsing Rao M.P."/>
            <person name="Li W.J."/>
        </authorList>
    </citation>
    <scope>NUCLEOTIDE SEQUENCE [LARGE SCALE GENOMIC DNA]</scope>
    <source>
        <strain evidence="4 5">SYSU_K30003</strain>
    </source>
</reference>
<dbReference type="OrthoDB" id="9787283at2"/>
<proteinExistence type="predicted"/>
<name>A0A5R9G9F8_9BACL</name>
<dbReference type="EMBL" id="VCIW01000008">
    <property type="protein sequence ID" value="TLS51719.1"/>
    <property type="molecule type" value="Genomic_DNA"/>
</dbReference>
<dbReference type="SUPFAM" id="SSF53850">
    <property type="entry name" value="Periplasmic binding protein-like II"/>
    <property type="match status" value="1"/>
</dbReference>
<dbReference type="InterPro" id="IPR050490">
    <property type="entry name" value="Bact_solute-bd_prot1"/>
</dbReference>